<accession>A0ABQ3NGG3</accession>
<reference evidence="3" key="1">
    <citation type="submission" date="2020-09" db="EMBL/GenBank/DDBJ databases">
        <title>Whole genome shotgun sequence of Streptomyces cinnamonensis NBRC 15873.</title>
        <authorList>
            <person name="Komaki H."/>
            <person name="Tamura T."/>
        </authorList>
    </citation>
    <scope>NUCLEOTIDE SEQUENCE [LARGE SCALE GENOMIC DNA]</scope>
    <source>
        <strain evidence="3">NBRC 15873</strain>
    </source>
</reference>
<protein>
    <submittedName>
        <fullName evidence="2">Uncharacterized protein</fullName>
    </submittedName>
</protein>
<name>A0ABQ3NGG3_STRVG</name>
<evidence type="ECO:0000313" key="2">
    <source>
        <dbReference type="EMBL" id="GHI11864.1"/>
    </source>
</evidence>
<evidence type="ECO:0000256" key="1">
    <source>
        <dbReference type="SAM" id="MobiDB-lite"/>
    </source>
</evidence>
<gene>
    <name evidence="2" type="ORF">Scinn_13270</name>
</gene>
<feature type="compositionally biased region" description="Basic residues" evidence="1">
    <location>
        <begin position="32"/>
        <end position="45"/>
    </location>
</feature>
<evidence type="ECO:0000313" key="3">
    <source>
        <dbReference type="Proteomes" id="UP000660554"/>
    </source>
</evidence>
<dbReference type="Proteomes" id="UP000660554">
    <property type="component" value="Unassembled WGS sequence"/>
</dbReference>
<dbReference type="EMBL" id="BNDV01000002">
    <property type="protein sequence ID" value="GHI11864.1"/>
    <property type="molecule type" value="Genomic_DNA"/>
</dbReference>
<comment type="caution">
    <text evidence="2">The sequence shown here is derived from an EMBL/GenBank/DDBJ whole genome shotgun (WGS) entry which is preliminary data.</text>
</comment>
<feature type="region of interest" description="Disordered" evidence="1">
    <location>
        <begin position="27"/>
        <end position="47"/>
    </location>
</feature>
<organism evidence="2 3">
    <name type="scientific">Streptomyces virginiae</name>
    <name type="common">Streptomyces cinnamonensis</name>
    <dbReference type="NCBI Taxonomy" id="1961"/>
    <lineage>
        <taxon>Bacteria</taxon>
        <taxon>Bacillati</taxon>
        <taxon>Actinomycetota</taxon>
        <taxon>Actinomycetes</taxon>
        <taxon>Kitasatosporales</taxon>
        <taxon>Streptomycetaceae</taxon>
        <taxon>Streptomyces</taxon>
    </lineage>
</organism>
<proteinExistence type="predicted"/>
<sequence length="64" mass="7145">MAPTVPSPEHSTHSIVAARYARALTAADRPAVRRGRPLRPSRRHHYDQTFEAGILDTIRPEDTA</sequence>
<keyword evidence="3" id="KW-1185">Reference proteome</keyword>